<organism evidence="8 9">
    <name type="scientific">Lacrimispora xylanisolvens</name>
    <dbReference type="NCBI Taxonomy" id="384636"/>
    <lineage>
        <taxon>Bacteria</taxon>
        <taxon>Bacillati</taxon>
        <taxon>Bacillota</taxon>
        <taxon>Clostridia</taxon>
        <taxon>Lachnospirales</taxon>
        <taxon>Lachnospiraceae</taxon>
        <taxon>Lacrimispora</taxon>
    </lineage>
</organism>
<comment type="caution">
    <text evidence="8">The sequence shown here is derived from an EMBL/GenBank/DDBJ whole genome shotgun (WGS) entry which is preliminary data.</text>
</comment>
<evidence type="ECO:0000313" key="8">
    <source>
        <dbReference type="EMBL" id="PPK79193.1"/>
    </source>
</evidence>
<evidence type="ECO:0000256" key="5">
    <source>
        <dbReference type="ARBA" id="ARBA00023136"/>
    </source>
</evidence>
<evidence type="ECO:0000313" key="9">
    <source>
        <dbReference type="Proteomes" id="UP000237749"/>
    </source>
</evidence>
<keyword evidence="9" id="KW-1185">Reference proteome</keyword>
<keyword evidence="2" id="KW-1003">Cell membrane</keyword>
<evidence type="ECO:0000256" key="6">
    <source>
        <dbReference type="SAM" id="Phobius"/>
    </source>
</evidence>
<dbReference type="EMBL" id="PTJA01000011">
    <property type="protein sequence ID" value="PPK79193.1"/>
    <property type="molecule type" value="Genomic_DNA"/>
</dbReference>
<reference evidence="8 9" key="1">
    <citation type="submission" date="2018-02" db="EMBL/GenBank/DDBJ databases">
        <title>Genomic Encyclopedia of Archaeal and Bacterial Type Strains, Phase II (KMG-II): from individual species to whole genera.</title>
        <authorList>
            <person name="Goeker M."/>
        </authorList>
    </citation>
    <scope>NUCLEOTIDE SEQUENCE [LARGE SCALE GENOMIC DNA]</scope>
    <source>
        <strain evidence="8 9">DSM 3808</strain>
    </source>
</reference>
<dbReference type="GO" id="GO:0005886">
    <property type="term" value="C:plasma membrane"/>
    <property type="evidence" value="ECO:0007669"/>
    <property type="project" value="UniProtKB-SubCell"/>
</dbReference>
<evidence type="ECO:0000256" key="1">
    <source>
        <dbReference type="ARBA" id="ARBA00004162"/>
    </source>
</evidence>
<evidence type="ECO:0000256" key="4">
    <source>
        <dbReference type="ARBA" id="ARBA00022989"/>
    </source>
</evidence>
<dbReference type="PANTHER" id="PTHR33885">
    <property type="entry name" value="PHAGE SHOCK PROTEIN C"/>
    <property type="match status" value="1"/>
</dbReference>
<dbReference type="Proteomes" id="UP000237749">
    <property type="component" value="Unassembled WGS sequence"/>
</dbReference>
<evidence type="ECO:0000259" key="7">
    <source>
        <dbReference type="Pfam" id="PF04024"/>
    </source>
</evidence>
<dbReference type="PANTHER" id="PTHR33885:SF3">
    <property type="entry name" value="PHAGE SHOCK PROTEIN C"/>
    <property type="match status" value="1"/>
</dbReference>
<evidence type="ECO:0000256" key="3">
    <source>
        <dbReference type="ARBA" id="ARBA00022692"/>
    </source>
</evidence>
<feature type="domain" description="Phage shock protein PspC N-terminal" evidence="7">
    <location>
        <begin position="4"/>
        <end position="75"/>
    </location>
</feature>
<feature type="transmembrane region" description="Helical" evidence="6">
    <location>
        <begin position="14"/>
        <end position="43"/>
    </location>
</feature>
<comment type="subcellular location">
    <subcellularLocation>
        <location evidence="1">Cell membrane</location>
        <topology evidence="1">Single-pass membrane protein</topology>
    </subcellularLocation>
</comment>
<protein>
    <submittedName>
        <fullName evidence="8">Phage shock protein C (PspC) family protein</fullName>
    </submittedName>
</protein>
<gene>
    <name evidence="8" type="ORF">BXY41_111129</name>
</gene>
<keyword evidence="4 6" id="KW-1133">Transmembrane helix</keyword>
<dbReference type="Pfam" id="PF04024">
    <property type="entry name" value="PspC"/>
    <property type="match status" value="1"/>
</dbReference>
<dbReference type="AlphaFoldDB" id="A0A2S6HNV2"/>
<name>A0A2S6HNV2_9FIRM</name>
<dbReference type="InterPro" id="IPR007168">
    <property type="entry name" value="Phageshock_PspC_N"/>
</dbReference>
<dbReference type="InterPro" id="IPR052027">
    <property type="entry name" value="PspC"/>
</dbReference>
<keyword evidence="5 6" id="KW-0472">Membrane</keyword>
<dbReference type="OrthoDB" id="5772680at2"/>
<feature type="transmembrane region" description="Helical" evidence="6">
    <location>
        <begin position="49"/>
        <end position="73"/>
    </location>
</feature>
<dbReference type="RefSeq" id="WP_104438482.1">
    <property type="nucleotide sequence ID" value="NZ_PTJA01000011.1"/>
</dbReference>
<sequence>MGAKRLYRSVKNRVLCGVCGGIGEYLAVDPVMIRLIWILLMLFQTWRHLFHLITGASLIGGSIAIYILAAVIIPKDPGEGRE</sequence>
<keyword evidence="3 6" id="KW-0812">Transmembrane</keyword>
<accession>A0A2S6HNV2</accession>
<proteinExistence type="predicted"/>
<evidence type="ECO:0000256" key="2">
    <source>
        <dbReference type="ARBA" id="ARBA00022475"/>
    </source>
</evidence>